<organism evidence="10 11">
    <name type="scientific">Sulfurifustis variabilis</name>
    <dbReference type="NCBI Taxonomy" id="1675686"/>
    <lineage>
        <taxon>Bacteria</taxon>
        <taxon>Pseudomonadati</taxon>
        <taxon>Pseudomonadota</taxon>
        <taxon>Gammaproteobacteria</taxon>
        <taxon>Acidiferrobacterales</taxon>
        <taxon>Acidiferrobacteraceae</taxon>
        <taxon>Sulfurifustis</taxon>
    </lineage>
</organism>
<evidence type="ECO:0000256" key="7">
    <source>
        <dbReference type="SAM" id="Coils"/>
    </source>
</evidence>
<feature type="domain" description="Response regulatory" evidence="9">
    <location>
        <begin position="588"/>
        <end position="703"/>
    </location>
</feature>
<dbReference type="RefSeq" id="WP_096460895.1">
    <property type="nucleotide sequence ID" value="NZ_AP014936.1"/>
</dbReference>
<dbReference type="PANTHER" id="PTHR43047:SF72">
    <property type="entry name" value="OSMOSENSING HISTIDINE PROTEIN KINASE SLN1"/>
    <property type="match status" value="1"/>
</dbReference>
<accession>A0A1B4V4B9</accession>
<sequence>MASVDLSSRPILAQDIRFERDVVATRQRARQIAALLGFDAQDQTRIATAVSEIARNAFGYAGGGRAEFTLEDAGTTFAVRIRDRGPGIDGLDDILDGRYRSETGMGKGIIGAKRLMDDFRVDTSPSRGTTVTLGKRLPAAVAPGRLGDIAARLAAQALEDPIDELRQQNRELMQALEALNQRQRELAELNRELEDTNRGVVALYAELDEKAYTLQRANEVKSRFLSNMTHEFRTPLNSILSLARLLLDRVDGELNPEQEKQIGFIRKAAENLSELVNDLLDLAKVEAGKIPVHPVEFRVSDLFGTIRGMLKPLLAANLSVNLVFESTDHLPPLYTDEGKVAQILRNLISNALKYTERGEVRVGAELASGGMMLFHVTDTGIGIAAADQERIFEEYTQVDSEIQRRVRGTGLGLPLSRRLAQLLGGNISVKSDVGVGSTFYATVAVHYAGPAEVSYVPELTRHLDPTRLPVLVVEDNREVLFLYEKYVKNSGFQIIPARSTREARAVLQEIRPVAIVLDVLLEGESTWGLLTELKENASTRGIPTYVVTIVENAKKALALGADGFHVKPLQREWLIEKLSQAQRARHRTVLIVDDDEISRYLVRGALAPARITLLEAAGGQEGLRLARERHPQAIVLDLGMPDLDGFEVLAALKADSEVRDIPVIVYTAQALSHDDRRRLSAAATVIPKEGLSREETQKRLNAALSKAGLHIDEAASSGEVTA</sequence>
<dbReference type="PROSITE" id="PS50109">
    <property type="entry name" value="HIS_KIN"/>
    <property type="match status" value="1"/>
</dbReference>
<evidence type="ECO:0000256" key="3">
    <source>
        <dbReference type="ARBA" id="ARBA00022553"/>
    </source>
</evidence>
<feature type="coiled-coil region" evidence="7">
    <location>
        <begin position="155"/>
        <end position="206"/>
    </location>
</feature>
<dbReference type="Proteomes" id="UP000218899">
    <property type="component" value="Chromosome"/>
</dbReference>
<reference evidence="10 11" key="1">
    <citation type="submission" date="2015-08" db="EMBL/GenBank/DDBJ databases">
        <title>Complete genome sequence of Sulfurifustis variabilis.</title>
        <authorList>
            <person name="Miura A."/>
            <person name="Kojima H."/>
            <person name="Fukui M."/>
        </authorList>
    </citation>
    <scope>NUCLEOTIDE SEQUENCE [LARGE SCALE GENOMIC DNA]</scope>
    <source>
        <strain evidence="11">skN76</strain>
    </source>
</reference>
<comment type="catalytic activity">
    <reaction evidence="1">
        <text>ATP + protein L-histidine = ADP + protein N-phospho-L-histidine.</text>
        <dbReference type="EC" id="2.7.13.3"/>
    </reaction>
</comment>
<dbReference type="CDD" id="cd16934">
    <property type="entry name" value="HATPase_RsbT-like"/>
    <property type="match status" value="1"/>
</dbReference>
<keyword evidence="7" id="KW-0175">Coiled coil</keyword>
<proteinExistence type="predicted"/>
<dbReference type="PANTHER" id="PTHR43047">
    <property type="entry name" value="TWO-COMPONENT HISTIDINE PROTEIN KINASE"/>
    <property type="match status" value="1"/>
</dbReference>
<dbReference type="EC" id="2.7.13.3" evidence="2"/>
<dbReference type="SMART" id="SM00448">
    <property type="entry name" value="REC"/>
    <property type="match status" value="2"/>
</dbReference>
<evidence type="ECO:0000259" key="8">
    <source>
        <dbReference type="PROSITE" id="PS50109"/>
    </source>
</evidence>
<dbReference type="SMART" id="SM00388">
    <property type="entry name" value="HisKA"/>
    <property type="match status" value="1"/>
</dbReference>
<dbReference type="AlphaFoldDB" id="A0A1B4V4B9"/>
<dbReference type="InterPro" id="IPR011006">
    <property type="entry name" value="CheY-like_superfamily"/>
</dbReference>
<evidence type="ECO:0000259" key="9">
    <source>
        <dbReference type="PROSITE" id="PS50110"/>
    </source>
</evidence>
<feature type="modified residue" description="4-aspartylphosphate" evidence="6">
    <location>
        <position position="518"/>
    </location>
</feature>
<dbReference type="InterPro" id="IPR005467">
    <property type="entry name" value="His_kinase_dom"/>
</dbReference>
<dbReference type="Gene3D" id="3.30.565.10">
    <property type="entry name" value="Histidine kinase-like ATPase, C-terminal domain"/>
    <property type="match status" value="2"/>
</dbReference>
<feature type="domain" description="Histidine kinase" evidence="8">
    <location>
        <begin position="227"/>
        <end position="447"/>
    </location>
</feature>
<dbReference type="InterPro" id="IPR004358">
    <property type="entry name" value="Sig_transdc_His_kin-like_C"/>
</dbReference>
<dbReference type="KEGG" id="sva:SVA_1824"/>
<dbReference type="PRINTS" id="PR00344">
    <property type="entry name" value="BCTRLSENSOR"/>
</dbReference>
<dbReference type="Gene3D" id="1.10.287.130">
    <property type="match status" value="1"/>
</dbReference>
<evidence type="ECO:0000256" key="2">
    <source>
        <dbReference type="ARBA" id="ARBA00012438"/>
    </source>
</evidence>
<dbReference type="CDD" id="cd16922">
    <property type="entry name" value="HATPase_EvgS-ArcB-TorS-like"/>
    <property type="match status" value="1"/>
</dbReference>
<dbReference type="SMART" id="SM00387">
    <property type="entry name" value="HATPase_c"/>
    <property type="match status" value="2"/>
</dbReference>
<keyword evidence="4" id="KW-0808">Transferase</keyword>
<dbReference type="Pfam" id="PF02518">
    <property type="entry name" value="HATPase_c"/>
    <property type="match status" value="1"/>
</dbReference>
<keyword evidence="11" id="KW-1185">Reference proteome</keyword>
<dbReference type="InterPro" id="IPR036890">
    <property type="entry name" value="HATPase_C_sf"/>
</dbReference>
<dbReference type="InterPro" id="IPR001789">
    <property type="entry name" value="Sig_transdc_resp-reg_receiver"/>
</dbReference>
<keyword evidence="5 10" id="KW-0418">Kinase</keyword>
<evidence type="ECO:0000256" key="5">
    <source>
        <dbReference type="ARBA" id="ARBA00022777"/>
    </source>
</evidence>
<evidence type="ECO:0000256" key="6">
    <source>
        <dbReference type="PROSITE-ProRule" id="PRU00169"/>
    </source>
</evidence>
<dbReference type="SUPFAM" id="SSF52172">
    <property type="entry name" value="CheY-like"/>
    <property type="match status" value="2"/>
</dbReference>
<dbReference type="CDD" id="cd00082">
    <property type="entry name" value="HisKA"/>
    <property type="match status" value="1"/>
</dbReference>
<dbReference type="InterPro" id="IPR003594">
    <property type="entry name" value="HATPase_dom"/>
</dbReference>
<dbReference type="GO" id="GO:0005886">
    <property type="term" value="C:plasma membrane"/>
    <property type="evidence" value="ECO:0007669"/>
    <property type="project" value="TreeGrafter"/>
</dbReference>
<feature type="domain" description="Response regulatory" evidence="9">
    <location>
        <begin position="469"/>
        <end position="582"/>
    </location>
</feature>
<evidence type="ECO:0000313" key="10">
    <source>
        <dbReference type="EMBL" id="BAU48378.1"/>
    </source>
</evidence>
<dbReference type="Pfam" id="PF00512">
    <property type="entry name" value="HisKA"/>
    <property type="match status" value="1"/>
</dbReference>
<evidence type="ECO:0000256" key="1">
    <source>
        <dbReference type="ARBA" id="ARBA00000085"/>
    </source>
</evidence>
<dbReference type="OrthoDB" id="9770795at2"/>
<dbReference type="EMBL" id="AP014936">
    <property type="protein sequence ID" value="BAU48378.1"/>
    <property type="molecule type" value="Genomic_DNA"/>
</dbReference>
<dbReference type="InterPro" id="IPR036097">
    <property type="entry name" value="HisK_dim/P_sf"/>
</dbReference>
<dbReference type="InterPro" id="IPR003661">
    <property type="entry name" value="HisK_dim/P_dom"/>
</dbReference>
<dbReference type="PROSITE" id="PS50110">
    <property type="entry name" value="RESPONSE_REGULATORY"/>
    <property type="match status" value="2"/>
</dbReference>
<dbReference type="SUPFAM" id="SSF55874">
    <property type="entry name" value="ATPase domain of HSP90 chaperone/DNA topoisomerase II/histidine kinase"/>
    <property type="match status" value="2"/>
</dbReference>
<dbReference type="Gene3D" id="3.40.50.2300">
    <property type="match status" value="2"/>
</dbReference>
<evidence type="ECO:0000256" key="4">
    <source>
        <dbReference type="ARBA" id="ARBA00022679"/>
    </source>
</evidence>
<evidence type="ECO:0000313" key="11">
    <source>
        <dbReference type="Proteomes" id="UP000218899"/>
    </source>
</evidence>
<dbReference type="GO" id="GO:0000155">
    <property type="term" value="F:phosphorelay sensor kinase activity"/>
    <property type="evidence" value="ECO:0007669"/>
    <property type="project" value="InterPro"/>
</dbReference>
<dbReference type="SUPFAM" id="SSF47384">
    <property type="entry name" value="Homodimeric domain of signal transducing histidine kinase"/>
    <property type="match status" value="1"/>
</dbReference>
<feature type="modified residue" description="4-aspartylphosphate" evidence="6">
    <location>
        <position position="637"/>
    </location>
</feature>
<gene>
    <name evidence="10" type="ORF">SVA_1824</name>
</gene>
<protein>
    <recommendedName>
        <fullName evidence="2">histidine kinase</fullName>
        <ecNumber evidence="2">2.7.13.3</ecNumber>
    </recommendedName>
</protein>
<dbReference type="Pfam" id="PF13581">
    <property type="entry name" value="HATPase_c_2"/>
    <property type="match status" value="1"/>
</dbReference>
<dbReference type="CDD" id="cd00156">
    <property type="entry name" value="REC"/>
    <property type="match status" value="1"/>
</dbReference>
<dbReference type="GO" id="GO:0009927">
    <property type="term" value="F:histidine phosphotransfer kinase activity"/>
    <property type="evidence" value="ECO:0007669"/>
    <property type="project" value="TreeGrafter"/>
</dbReference>
<keyword evidence="3 6" id="KW-0597">Phosphoprotein</keyword>
<dbReference type="Pfam" id="PF00072">
    <property type="entry name" value="Response_reg"/>
    <property type="match status" value="2"/>
</dbReference>
<name>A0A1B4V4B9_9GAMM</name>